<name>P72320_RHORU</name>
<organism evidence="1">
    <name type="scientific">Rhodospirillum rubrum</name>
    <dbReference type="NCBI Taxonomy" id="1085"/>
    <lineage>
        <taxon>Bacteria</taxon>
        <taxon>Pseudomonadati</taxon>
        <taxon>Pseudomonadota</taxon>
        <taxon>Alphaproteobacteria</taxon>
        <taxon>Rhodospirillales</taxon>
        <taxon>Rhodospirillaceae</taxon>
        <taxon>Rhodospirillum</taxon>
    </lineage>
</organism>
<evidence type="ECO:0007829" key="3">
    <source>
        <dbReference type="PDB" id="6Y8V"/>
    </source>
</evidence>
<dbReference type="Pfam" id="PF10133">
    <property type="entry name" value="CooT"/>
    <property type="match status" value="1"/>
</dbReference>
<protein>
    <submittedName>
        <fullName evidence="1">CooT</fullName>
    </submittedName>
</protein>
<accession>P72320</accession>
<dbReference type="AlphaFoldDB" id="P72320"/>
<dbReference type="PIR" id="T51323">
    <property type="entry name" value="T51323"/>
</dbReference>
<evidence type="ECO:0007829" key="2">
    <source>
        <dbReference type="PDB" id="5N76"/>
    </source>
</evidence>
<feature type="disulfide bond" description="Interchain" evidence="2 3">
    <location>
        <position position="2"/>
    </location>
</feature>
<reference evidence="1" key="1">
    <citation type="journal article" date="1997" name="J. Bacteriol.">
        <title>In vivo nickel insertion into the carbon monoxide dehydrogenase of Rhodospirillum rubrum: molecular and physiological characterization of cooCTJ.</title>
        <authorList>
            <person name="Kerby R.L."/>
            <person name="Ludden P.W."/>
            <person name="Roberts G.P."/>
        </authorList>
    </citation>
    <scope>NUCLEOTIDE SEQUENCE</scope>
    <source>
        <strain evidence="1">UR1</strain>
    </source>
</reference>
<reference evidence="4" key="4">
    <citation type="submission" date="2020-03" db="PDB data bank">
        <title>Rhodospirillum rubrum reduced CooT solution structure.</title>
        <authorList>
            <person name="Chagot B."/>
        </authorList>
    </citation>
    <scope>STRUCTURE BY NMR</scope>
</reference>
<dbReference type="RefSeq" id="WP_011389183.1">
    <property type="nucleotide sequence ID" value="NZ_CP077803.1"/>
</dbReference>
<dbReference type="BioCyc" id="MetaCyc:MONOMER-16462"/>
<dbReference type="EMBL" id="U65510">
    <property type="protein sequence ID" value="AAC45125.1"/>
    <property type="molecule type" value="Genomic_DNA"/>
</dbReference>
<keyword evidence="2 3" id="KW-0002">3D-structure</keyword>
<dbReference type="OMA" id="IQRIDMQ"/>
<reference evidence="2" key="2">
    <citation type="journal article" date="2017" name="Metallomics">
        <title>The CO dehydrogenase accessory protein CooT is a novel nickel-binding protein.</title>
        <authorList>
            <person name="Timm J."/>
            <person name="Brochier-Armanet C."/>
            <person name="Perard J."/>
            <person name="Zambelli B."/>
            <person name="Ollagnier-de-Choudens S."/>
            <person name="Ciurli S."/>
            <person name="Cavazza C."/>
        </authorList>
    </citation>
    <scope>X-RAY CRYSTALLOGRAPHY (1.90 ANGSTROMS)</scope>
    <scope>DISULFIDE BONDS</scope>
</reference>
<dbReference type="PDB" id="6Y8V">
    <property type="method" value="NMR"/>
    <property type="chains" value="A/B=1-66"/>
</dbReference>
<dbReference type="BMRB" id="P72320"/>
<sequence length="66" mass="7096">MCMAKVVLTKADGGRVEIGDVLEVRAEGGAVRVTTLFDEEHAFPGLAIGRVDLRSGVISLIEEQNR</sequence>
<evidence type="ECO:0000313" key="1">
    <source>
        <dbReference type="EMBL" id="AAC45125.1"/>
    </source>
</evidence>
<evidence type="ECO:0007829" key="4">
    <source>
        <dbReference type="PDB" id="6Y8W"/>
    </source>
</evidence>
<dbReference type="PDB" id="6Y8W">
    <property type="method" value="NMR"/>
    <property type="chains" value="A/B=1-66"/>
</dbReference>
<proteinExistence type="evidence at protein level"/>
<dbReference type="SMR" id="P72320"/>
<dbReference type="InterPro" id="IPR019300">
    <property type="entry name" value="CooT"/>
</dbReference>
<reference evidence="3" key="3">
    <citation type="submission" date="2020-03" db="PDB data bank">
        <title>Rhodospirillum rubrum oxidized CooT solution structure.</title>
        <authorList>
            <person name="Chagot B."/>
        </authorList>
    </citation>
    <scope>STRUCTURE BY NMR</scope>
    <scope>DISULFIDE BONDS</scope>
</reference>
<dbReference type="PDBsum" id="6Y8V"/>
<gene>
    <name evidence="1" type="primary">cooT</name>
</gene>
<dbReference type="PDB" id="5N76">
    <property type="method" value="X-ray"/>
    <property type="resolution" value="1.90 A"/>
    <property type="chains" value="A/B/C/D/E/F=1-66"/>
</dbReference>
<dbReference type="PDBsum" id="5N76"/>
<dbReference type="PDBsum" id="6Y8W"/>